<name>A0A8X7VIH1_BRACI</name>
<proteinExistence type="predicted"/>
<accession>A0A8X7VIH1</accession>
<dbReference type="AlphaFoldDB" id="A0A8X7VIH1"/>
<evidence type="ECO:0000313" key="2">
    <source>
        <dbReference type="Proteomes" id="UP000886595"/>
    </source>
</evidence>
<keyword evidence="2" id="KW-1185">Reference proteome</keyword>
<organism evidence="1 2">
    <name type="scientific">Brassica carinata</name>
    <name type="common">Ethiopian mustard</name>
    <name type="synonym">Abyssinian cabbage</name>
    <dbReference type="NCBI Taxonomy" id="52824"/>
    <lineage>
        <taxon>Eukaryota</taxon>
        <taxon>Viridiplantae</taxon>
        <taxon>Streptophyta</taxon>
        <taxon>Embryophyta</taxon>
        <taxon>Tracheophyta</taxon>
        <taxon>Spermatophyta</taxon>
        <taxon>Magnoliopsida</taxon>
        <taxon>eudicotyledons</taxon>
        <taxon>Gunneridae</taxon>
        <taxon>Pentapetalae</taxon>
        <taxon>rosids</taxon>
        <taxon>malvids</taxon>
        <taxon>Brassicales</taxon>
        <taxon>Brassicaceae</taxon>
        <taxon>Brassiceae</taxon>
        <taxon>Brassica</taxon>
    </lineage>
</organism>
<protein>
    <submittedName>
        <fullName evidence="1">Uncharacterized protein</fullName>
    </submittedName>
</protein>
<dbReference type="Proteomes" id="UP000886595">
    <property type="component" value="Unassembled WGS sequence"/>
</dbReference>
<reference evidence="1 2" key="1">
    <citation type="submission" date="2020-02" db="EMBL/GenBank/DDBJ databases">
        <authorList>
            <person name="Ma Q."/>
            <person name="Huang Y."/>
            <person name="Song X."/>
            <person name="Pei D."/>
        </authorList>
    </citation>
    <scope>NUCLEOTIDE SEQUENCE [LARGE SCALE GENOMIC DNA]</scope>
    <source>
        <strain evidence="1">Sxm20200214</strain>
        <tissue evidence="1">Leaf</tissue>
    </source>
</reference>
<comment type="caution">
    <text evidence="1">The sequence shown here is derived from an EMBL/GenBank/DDBJ whole genome shotgun (WGS) entry which is preliminary data.</text>
</comment>
<dbReference type="EMBL" id="JAAMPC010000005">
    <property type="protein sequence ID" value="KAG2312029.1"/>
    <property type="molecule type" value="Genomic_DNA"/>
</dbReference>
<sequence length="80" mass="9174">MFLISEEARELESNPDRSLRRSMSLCEAKVLFQLAATNYDQKIEHMHEIAVVLVKGKEVSKGQTESWRKDLLPLNPTSKT</sequence>
<gene>
    <name evidence="1" type="ORF">Bca52824_023586</name>
</gene>
<evidence type="ECO:0000313" key="1">
    <source>
        <dbReference type="EMBL" id="KAG2312029.1"/>
    </source>
</evidence>